<proteinExistence type="predicted"/>
<gene>
    <name evidence="2" type="ORF">CDN99_26535</name>
</gene>
<dbReference type="AlphaFoldDB" id="A0A246IT68"/>
<keyword evidence="1" id="KW-0732">Signal</keyword>
<dbReference type="InterPro" id="IPR031325">
    <property type="entry name" value="RHS_repeat"/>
</dbReference>
<evidence type="ECO:0008006" key="4">
    <source>
        <dbReference type="Google" id="ProtNLM"/>
    </source>
</evidence>
<feature type="non-terminal residue" evidence="2">
    <location>
        <position position="287"/>
    </location>
</feature>
<evidence type="ECO:0000313" key="2">
    <source>
        <dbReference type="EMBL" id="OWQ83406.1"/>
    </source>
</evidence>
<accession>A0A246IT68</accession>
<dbReference type="PANTHER" id="PTHR32305:SF15">
    <property type="entry name" value="PROTEIN RHSA-RELATED"/>
    <property type="match status" value="1"/>
</dbReference>
<dbReference type="Pfam" id="PF05593">
    <property type="entry name" value="RHS_repeat"/>
    <property type="match status" value="4"/>
</dbReference>
<evidence type="ECO:0000256" key="1">
    <source>
        <dbReference type="SAM" id="SignalP"/>
    </source>
</evidence>
<feature type="chain" id="PRO_5012219194" description="RHS repeat protein" evidence="1">
    <location>
        <begin position="29"/>
        <end position="287"/>
    </location>
</feature>
<comment type="caution">
    <text evidence="2">The sequence shown here is derived from an EMBL/GenBank/DDBJ whole genome shotgun (WGS) entry which is preliminary data.</text>
</comment>
<evidence type="ECO:0000313" key="3">
    <source>
        <dbReference type="Proteomes" id="UP000197468"/>
    </source>
</evidence>
<dbReference type="Gene3D" id="2.180.10.10">
    <property type="entry name" value="RHS repeat-associated core"/>
    <property type="match status" value="2"/>
</dbReference>
<organism evidence="2 3">
    <name type="scientific">Roseateles aquatilis</name>
    <dbReference type="NCBI Taxonomy" id="431061"/>
    <lineage>
        <taxon>Bacteria</taxon>
        <taxon>Pseudomonadati</taxon>
        <taxon>Pseudomonadota</taxon>
        <taxon>Betaproteobacteria</taxon>
        <taxon>Burkholderiales</taxon>
        <taxon>Sphaerotilaceae</taxon>
        <taxon>Roseateles</taxon>
    </lineage>
</organism>
<dbReference type="InterPro" id="IPR050708">
    <property type="entry name" value="T6SS_VgrG/RHS"/>
</dbReference>
<reference evidence="2 3" key="1">
    <citation type="journal article" date="2008" name="Int. J. Syst. Evol. Microbiol.">
        <title>Description of Roseateles aquatilis sp. nov. and Roseateles terrae sp. nov., in the class Betaproteobacteria, and emended description of the genus Roseateles.</title>
        <authorList>
            <person name="Gomila M."/>
            <person name="Bowien B."/>
            <person name="Falsen E."/>
            <person name="Moore E.R."/>
            <person name="Lalucat J."/>
        </authorList>
    </citation>
    <scope>NUCLEOTIDE SEQUENCE [LARGE SCALE GENOMIC DNA]</scope>
    <source>
        <strain evidence="2 3">CCUG 48205</strain>
    </source>
</reference>
<dbReference type="EMBL" id="NIOF01000021">
    <property type="protein sequence ID" value="OWQ83406.1"/>
    <property type="molecule type" value="Genomic_DNA"/>
</dbReference>
<sequence>MKTIHRLSQGGRMLAGIAAALISTTTLAATLPPPPVSPAPVTDYEYDAKGNPTKVIKAKGVSGFGFATSNSYDPLDRVKTSTDARSGVTTLSYDGLDQIRQVQDPRNLLTTYQRNGLGDMTQLSSPDTGTANSTYDAAGNLLTRTDSRGVLATHTYDALNRLTSTVYSQNGQTSLNYTWTYDQTGGTFGYGIGRLTTSTGPSGNTKYGYDAQGRVITVIQTAATLVQTTRFGYDSAGHITRITYPSGRVLTVVYDNGLPASMSLAKDAASAAQPLISQIQWEPFGGV</sequence>
<protein>
    <recommendedName>
        <fullName evidence="4">RHS repeat protein</fullName>
    </recommendedName>
</protein>
<dbReference type="InterPro" id="IPR006530">
    <property type="entry name" value="YD"/>
</dbReference>
<keyword evidence="3" id="KW-1185">Reference proteome</keyword>
<feature type="signal peptide" evidence="1">
    <location>
        <begin position="1"/>
        <end position="28"/>
    </location>
</feature>
<name>A0A246IT68_9BURK</name>
<dbReference type="NCBIfam" id="TIGR01643">
    <property type="entry name" value="YD_repeat_2x"/>
    <property type="match status" value="2"/>
</dbReference>
<dbReference type="PANTHER" id="PTHR32305">
    <property type="match status" value="1"/>
</dbReference>
<dbReference type="Proteomes" id="UP000197468">
    <property type="component" value="Unassembled WGS sequence"/>
</dbReference>